<comment type="caution">
    <text evidence="1">The sequence shown here is derived from an EMBL/GenBank/DDBJ whole genome shotgun (WGS) entry which is preliminary data.</text>
</comment>
<keyword evidence="2" id="KW-1185">Reference proteome</keyword>
<evidence type="ECO:0000313" key="1">
    <source>
        <dbReference type="EMBL" id="GLI27133.1"/>
    </source>
</evidence>
<evidence type="ECO:0000313" key="2">
    <source>
        <dbReference type="Proteomes" id="UP001144396"/>
    </source>
</evidence>
<proteinExistence type="predicted"/>
<gene>
    <name evidence="1" type="ORF">ARHIZOSPH14_13750</name>
</gene>
<dbReference type="RefSeq" id="WP_281883409.1">
    <property type="nucleotide sequence ID" value="NZ_BSDP01000001.1"/>
</dbReference>
<sequence>MPFSAGDRVFVDESKSGGYYIAAAATASTDVASIERRLRGLRAGGRSAIHFNDESKRRDQLIRALCELEVRVHVYVMRRARDTVARPALLRALVADLIDGGAADLTLERDASLEAADRRVIRGELDRLGALTRLKYGHRGRTEQPMLWIADAVAWCEQKGGVWPQKVAPIVARRVVIDPP</sequence>
<reference evidence="1" key="1">
    <citation type="submission" date="2022-12" db="EMBL/GenBank/DDBJ databases">
        <title>Reference genome sequencing for broad-spectrum identification of bacterial and archaeal isolates by mass spectrometry.</title>
        <authorList>
            <person name="Sekiguchi Y."/>
            <person name="Tourlousse D.M."/>
        </authorList>
    </citation>
    <scope>NUCLEOTIDE SEQUENCE</scope>
    <source>
        <strain evidence="1">14</strain>
    </source>
</reference>
<dbReference type="Proteomes" id="UP001144396">
    <property type="component" value="Unassembled WGS sequence"/>
</dbReference>
<dbReference type="EMBL" id="BSDP01000001">
    <property type="protein sequence ID" value="GLI27133.1"/>
    <property type="molecule type" value="Genomic_DNA"/>
</dbReference>
<name>A0A9W6CRE7_9MICO</name>
<evidence type="ECO:0008006" key="3">
    <source>
        <dbReference type="Google" id="ProtNLM"/>
    </source>
</evidence>
<dbReference type="AlphaFoldDB" id="A0A9W6CRE7"/>
<accession>A0A9W6CRE7</accession>
<organism evidence="1 2">
    <name type="scientific">Agromyces rhizosphaerae</name>
    <dbReference type="NCBI Taxonomy" id="88374"/>
    <lineage>
        <taxon>Bacteria</taxon>
        <taxon>Bacillati</taxon>
        <taxon>Actinomycetota</taxon>
        <taxon>Actinomycetes</taxon>
        <taxon>Micrococcales</taxon>
        <taxon>Microbacteriaceae</taxon>
        <taxon>Agromyces</taxon>
    </lineage>
</organism>
<protein>
    <recommendedName>
        <fullName evidence="3">DUF3800 domain-containing protein</fullName>
    </recommendedName>
</protein>